<reference evidence="3" key="1">
    <citation type="journal article" date="2019" name="Int. J. Syst. Evol. Microbiol.">
        <title>The Global Catalogue of Microorganisms (GCM) 10K type strain sequencing project: providing services to taxonomists for standard genome sequencing and annotation.</title>
        <authorList>
            <consortium name="The Broad Institute Genomics Platform"/>
            <consortium name="The Broad Institute Genome Sequencing Center for Infectious Disease"/>
            <person name="Wu L."/>
            <person name="Ma J."/>
        </authorList>
    </citation>
    <scope>NUCLEOTIDE SEQUENCE [LARGE SCALE GENOMIC DNA]</scope>
    <source>
        <strain evidence="3">CCM 7526</strain>
    </source>
</reference>
<organism evidence="2 3">
    <name type="scientific">Actinoplanes sichuanensis</name>
    <dbReference type="NCBI Taxonomy" id="512349"/>
    <lineage>
        <taxon>Bacteria</taxon>
        <taxon>Bacillati</taxon>
        <taxon>Actinomycetota</taxon>
        <taxon>Actinomycetes</taxon>
        <taxon>Micromonosporales</taxon>
        <taxon>Micromonosporaceae</taxon>
        <taxon>Actinoplanes</taxon>
    </lineage>
</organism>
<sequence>MTTPLAPGSTKYLMQTARMIEGGEPWCLQVHKAGETTPLQLKIAACDAAEKGQVFTFPKAAGGTRARPPCRASTTDSPVHRPRRDRRGRSSFQGW</sequence>
<gene>
    <name evidence="2" type="ORF">ACFQ5G_27440</name>
</gene>
<evidence type="ECO:0000313" key="2">
    <source>
        <dbReference type="EMBL" id="MFD1369091.1"/>
    </source>
</evidence>
<name>A0ABW4AE89_9ACTN</name>
<evidence type="ECO:0000256" key="1">
    <source>
        <dbReference type="SAM" id="MobiDB-lite"/>
    </source>
</evidence>
<dbReference type="RefSeq" id="WP_317790505.1">
    <property type="nucleotide sequence ID" value="NZ_AP028461.1"/>
</dbReference>
<accession>A0ABW4AE89</accession>
<evidence type="ECO:0000313" key="3">
    <source>
        <dbReference type="Proteomes" id="UP001597183"/>
    </source>
</evidence>
<feature type="compositionally biased region" description="Basic residues" evidence="1">
    <location>
        <begin position="80"/>
        <end position="89"/>
    </location>
</feature>
<comment type="caution">
    <text evidence="2">The sequence shown here is derived from an EMBL/GenBank/DDBJ whole genome shotgun (WGS) entry which is preliminary data.</text>
</comment>
<keyword evidence="3" id="KW-1185">Reference proteome</keyword>
<feature type="region of interest" description="Disordered" evidence="1">
    <location>
        <begin position="60"/>
        <end position="95"/>
    </location>
</feature>
<dbReference type="EMBL" id="JBHTMK010000038">
    <property type="protein sequence ID" value="MFD1369091.1"/>
    <property type="molecule type" value="Genomic_DNA"/>
</dbReference>
<dbReference type="Proteomes" id="UP001597183">
    <property type="component" value="Unassembled WGS sequence"/>
</dbReference>
<proteinExistence type="predicted"/>
<protein>
    <submittedName>
        <fullName evidence="2">Uncharacterized protein</fullName>
    </submittedName>
</protein>